<evidence type="ECO:0000256" key="2">
    <source>
        <dbReference type="ARBA" id="ARBA00022729"/>
    </source>
</evidence>
<evidence type="ECO:0000256" key="1">
    <source>
        <dbReference type="ARBA" id="ARBA00008668"/>
    </source>
</evidence>
<dbReference type="CDD" id="cd01837">
    <property type="entry name" value="SGNH_plant_lipase_like"/>
    <property type="match status" value="1"/>
</dbReference>
<dbReference type="SUPFAM" id="SSF52266">
    <property type="entry name" value="SGNH hydrolase"/>
    <property type="match status" value="1"/>
</dbReference>
<dbReference type="GO" id="GO:0016788">
    <property type="term" value="F:hydrolase activity, acting on ester bonds"/>
    <property type="evidence" value="ECO:0007669"/>
    <property type="project" value="InterPro"/>
</dbReference>
<dbReference type="GO" id="GO:0015706">
    <property type="term" value="P:nitrate transmembrane transport"/>
    <property type="evidence" value="ECO:0007669"/>
    <property type="project" value="InterPro"/>
</dbReference>
<keyword evidence="7" id="KW-1185">Reference proteome</keyword>
<feature type="signal peptide" evidence="5">
    <location>
        <begin position="1"/>
        <end position="33"/>
    </location>
</feature>
<dbReference type="OrthoDB" id="1600564at2759"/>
<evidence type="ECO:0000256" key="4">
    <source>
        <dbReference type="ARBA" id="ARBA00023180"/>
    </source>
</evidence>
<dbReference type="InterPro" id="IPR016605">
    <property type="entry name" value="Transptr_NO3_Nar2"/>
</dbReference>
<sequence>MAAAAARHAKPSCPTLLSLLLLLRMLLVEPAAGACSVDAIYSFGDSIADTGNLLREGPVGFFASIGSYPYGQTLRKPTGRCSDGLLIIDYFAMALNLSLVSPYMDKDADFASGVNFAVAGATALDRAVLLQGGVMMPPASVPLSTQLEWFRSHLNATCASQEDCAKKLAGALFLVGEIGGNDYNYGFFQGIRSIEPMKTYVPQEVIELGATQIIIPGNFPIGCSPSYLSLFSVSGTGDLDDRGCLKSYNAFAQHHNEQLQAAIDDLRKANTDVTIIYADYYGAFMHLLDHASILGFEQDSLLQACCGAGGGYNFKMNLICGAPGTNVCANPARRVSWDGIHLTQQAYRAIALSLLMEGFAQPADARLHPLASSFHLHLILPPYHVAGERQKRGHVVPEHRTTEPAGADAAYKNVKVNLCYAPVSQKDRRWCKSNDDLSKDKACQFNVTQQAYVAGARSSFEYTVARDIPTGSYYVRAYTLDTSGTQVAYG</sequence>
<dbReference type="Gene3D" id="3.40.50.1110">
    <property type="entry name" value="SGNH hydrolase"/>
    <property type="match status" value="1"/>
</dbReference>
<dbReference type="GO" id="GO:0010167">
    <property type="term" value="P:response to nitrate"/>
    <property type="evidence" value="ECO:0007669"/>
    <property type="project" value="InterPro"/>
</dbReference>
<evidence type="ECO:0000256" key="5">
    <source>
        <dbReference type="SAM" id="SignalP"/>
    </source>
</evidence>
<feature type="chain" id="PRO_5018126408" evidence="5">
    <location>
        <begin position="34"/>
        <end position="490"/>
    </location>
</feature>
<dbReference type="PANTHER" id="PTHR22835:SF517">
    <property type="entry name" value="GDSL-LIKE LIPASE_ACYLHYDROLASE FAMILY PROTEIN, EXPRESSED"/>
    <property type="match status" value="1"/>
</dbReference>
<accession>A0A3L6PGH8</accession>
<dbReference type="STRING" id="4540.A0A3L6PGH8"/>
<dbReference type="EMBL" id="PQIB02000017">
    <property type="protein sequence ID" value="RLM57951.1"/>
    <property type="molecule type" value="Genomic_DNA"/>
</dbReference>
<protein>
    <submittedName>
        <fullName evidence="6">Acetylajmalan esterase-like</fullName>
    </submittedName>
</protein>
<evidence type="ECO:0000313" key="7">
    <source>
        <dbReference type="Proteomes" id="UP000275267"/>
    </source>
</evidence>
<dbReference type="PANTHER" id="PTHR22835">
    <property type="entry name" value="ZINC FINGER FYVE DOMAIN CONTAINING PROTEIN"/>
    <property type="match status" value="1"/>
</dbReference>
<comment type="caution">
    <text evidence="6">The sequence shown here is derived from an EMBL/GenBank/DDBJ whole genome shotgun (WGS) entry which is preliminary data.</text>
</comment>
<dbReference type="Pfam" id="PF00657">
    <property type="entry name" value="Lipase_GDSL"/>
    <property type="match status" value="1"/>
</dbReference>
<dbReference type="Pfam" id="PF16974">
    <property type="entry name" value="NAR2"/>
    <property type="match status" value="1"/>
</dbReference>
<dbReference type="Proteomes" id="UP000275267">
    <property type="component" value="Unassembled WGS sequence"/>
</dbReference>
<comment type="similarity">
    <text evidence="1">Belongs to the 'GDSL' lipolytic enzyme family.</text>
</comment>
<dbReference type="InterPro" id="IPR035669">
    <property type="entry name" value="SGNH_plant_lipase-like"/>
</dbReference>
<gene>
    <name evidence="6" type="ORF">C2845_PM18G07980</name>
</gene>
<dbReference type="InterPro" id="IPR036514">
    <property type="entry name" value="SGNH_hydro_sf"/>
</dbReference>
<keyword evidence="3" id="KW-0378">Hydrolase</keyword>
<keyword evidence="4" id="KW-0325">Glycoprotein</keyword>
<reference evidence="7" key="1">
    <citation type="journal article" date="2019" name="Nat. Commun.">
        <title>The genome of broomcorn millet.</title>
        <authorList>
            <person name="Zou C."/>
            <person name="Miki D."/>
            <person name="Li D."/>
            <person name="Tang Q."/>
            <person name="Xiao L."/>
            <person name="Rajput S."/>
            <person name="Deng P."/>
            <person name="Jia W."/>
            <person name="Huang R."/>
            <person name="Zhang M."/>
            <person name="Sun Y."/>
            <person name="Hu J."/>
            <person name="Fu X."/>
            <person name="Schnable P.S."/>
            <person name="Li F."/>
            <person name="Zhang H."/>
            <person name="Feng B."/>
            <person name="Zhu X."/>
            <person name="Liu R."/>
            <person name="Schnable J.C."/>
            <person name="Zhu J.-K."/>
            <person name="Zhang H."/>
        </authorList>
    </citation>
    <scope>NUCLEOTIDE SEQUENCE [LARGE SCALE GENOMIC DNA]</scope>
</reference>
<dbReference type="InterPro" id="IPR001087">
    <property type="entry name" value="GDSL"/>
</dbReference>
<evidence type="ECO:0000313" key="6">
    <source>
        <dbReference type="EMBL" id="RLM57951.1"/>
    </source>
</evidence>
<evidence type="ECO:0000256" key="3">
    <source>
        <dbReference type="ARBA" id="ARBA00022801"/>
    </source>
</evidence>
<organism evidence="6 7">
    <name type="scientific">Panicum miliaceum</name>
    <name type="common">Proso millet</name>
    <name type="synonym">Broomcorn millet</name>
    <dbReference type="NCBI Taxonomy" id="4540"/>
    <lineage>
        <taxon>Eukaryota</taxon>
        <taxon>Viridiplantae</taxon>
        <taxon>Streptophyta</taxon>
        <taxon>Embryophyta</taxon>
        <taxon>Tracheophyta</taxon>
        <taxon>Spermatophyta</taxon>
        <taxon>Magnoliopsida</taxon>
        <taxon>Liliopsida</taxon>
        <taxon>Poales</taxon>
        <taxon>Poaceae</taxon>
        <taxon>PACMAD clade</taxon>
        <taxon>Panicoideae</taxon>
        <taxon>Panicodae</taxon>
        <taxon>Paniceae</taxon>
        <taxon>Panicinae</taxon>
        <taxon>Panicum</taxon>
        <taxon>Panicum sect. Panicum</taxon>
    </lineage>
</organism>
<name>A0A3L6PGH8_PANMI</name>
<proteinExistence type="inferred from homology"/>
<keyword evidence="2 5" id="KW-0732">Signal</keyword>
<dbReference type="AlphaFoldDB" id="A0A3L6PGH8"/>